<evidence type="ECO:0000256" key="2">
    <source>
        <dbReference type="RuleBase" id="RU362080"/>
    </source>
</evidence>
<comment type="similarity">
    <text evidence="1 2">Belongs to the phD/YefM antitoxin family.</text>
</comment>
<gene>
    <name evidence="3" type="ORF">GCM10022233_44630</name>
</gene>
<reference evidence="4" key="1">
    <citation type="journal article" date="2019" name="Int. J. Syst. Evol. Microbiol.">
        <title>The Global Catalogue of Microorganisms (GCM) 10K type strain sequencing project: providing services to taxonomists for standard genome sequencing and annotation.</title>
        <authorList>
            <consortium name="The Broad Institute Genomics Platform"/>
            <consortium name="The Broad Institute Genome Sequencing Center for Infectious Disease"/>
            <person name="Wu L."/>
            <person name="Ma J."/>
        </authorList>
    </citation>
    <scope>NUCLEOTIDE SEQUENCE [LARGE SCALE GENOMIC DNA]</scope>
    <source>
        <strain evidence="4">JCM 16925</strain>
    </source>
</reference>
<name>A0ABP7VDS0_9ACTN</name>
<organism evidence="3 4">
    <name type="scientific">Streptomyces shaanxiensis</name>
    <dbReference type="NCBI Taxonomy" id="653357"/>
    <lineage>
        <taxon>Bacteria</taxon>
        <taxon>Bacillati</taxon>
        <taxon>Actinomycetota</taxon>
        <taxon>Actinomycetes</taxon>
        <taxon>Kitasatosporales</taxon>
        <taxon>Streptomycetaceae</taxon>
        <taxon>Streptomyces</taxon>
    </lineage>
</organism>
<comment type="function">
    <text evidence="2">Antitoxin component of a type II toxin-antitoxin (TA) system.</text>
</comment>
<dbReference type="Gene3D" id="1.10.1220.170">
    <property type="match status" value="1"/>
</dbReference>
<keyword evidence="4" id="KW-1185">Reference proteome</keyword>
<protein>
    <recommendedName>
        <fullName evidence="2">Antitoxin</fullName>
    </recommendedName>
</protein>
<evidence type="ECO:0000313" key="4">
    <source>
        <dbReference type="Proteomes" id="UP001499984"/>
    </source>
</evidence>
<dbReference type="InterPro" id="IPR051405">
    <property type="entry name" value="phD/YefM_antitoxin"/>
</dbReference>
<dbReference type="Pfam" id="PF02604">
    <property type="entry name" value="PhdYeFM_antitox"/>
    <property type="match status" value="1"/>
</dbReference>
<sequence>MSISANEARQRFYPLIRQVNEDHEPIEVTSREHGDVVIMSAEDFRSWQETVYLLRSPRNARLLMESIAELDAGEGQARDLIDTEDRSTV</sequence>
<dbReference type="RefSeq" id="WP_345015279.1">
    <property type="nucleotide sequence ID" value="NZ_BAAAZY010000011.1"/>
</dbReference>
<evidence type="ECO:0000313" key="3">
    <source>
        <dbReference type="EMBL" id="GAA4065131.1"/>
    </source>
</evidence>
<evidence type="ECO:0000256" key="1">
    <source>
        <dbReference type="ARBA" id="ARBA00009981"/>
    </source>
</evidence>
<dbReference type="SUPFAM" id="SSF143120">
    <property type="entry name" value="YefM-like"/>
    <property type="match status" value="1"/>
</dbReference>
<dbReference type="InterPro" id="IPR036165">
    <property type="entry name" value="YefM-like_sf"/>
</dbReference>
<dbReference type="PANTHER" id="PTHR33713:SF6">
    <property type="entry name" value="ANTITOXIN YEFM"/>
    <property type="match status" value="1"/>
</dbReference>
<proteinExistence type="inferred from homology"/>
<accession>A0ABP7VDS0</accession>
<dbReference type="Gene3D" id="3.40.1620.10">
    <property type="entry name" value="YefM-like domain"/>
    <property type="match status" value="1"/>
</dbReference>
<dbReference type="PANTHER" id="PTHR33713">
    <property type="entry name" value="ANTITOXIN YAFN-RELATED"/>
    <property type="match status" value="1"/>
</dbReference>
<dbReference type="NCBIfam" id="TIGR01552">
    <property type="entry name" value="phd_fam"/>
    <property type="match status" value="1"/>
</dbReference>
<dbReference type="Proteomes" id="UP001499984">
    <property type="component" value="Unassembled WGS sequence"/>
</dbReference>
<dbReference type="InterPro" id="IPR006442">
    <property type="entry name" value="Antitoxin_Phd/YefM"/>
</dbReference>
<dbReference type="EMBL" id="BAAAZY010000011">
    <property type="protein sequence ID" value="GAA4065131.1"/>
    <property type="molecule type" value="Genomic_DNA"/>
</dbReference>
<comment type="caution">
    <text evidence="3">The sequence shown here is derived from an EMBL/GenBank/DDBJ whole genome shotgun (WGS) entry which is preliminary data.</text>
</comment>